<keyword evidence="3" id="KW-0493">Microtubule</keyword>
<evidence type="ECO:0000256" key="1">
    <source>
        <dbReference type="ARBA" id="ARBA00004245"/>
    </source>
</evidence>
<accession>G0WG71</accession>
<dbReference type="GO" id="GO:0030286">
    <property type="term" value="C:dynein complex"/>
    <property type="evidence" value="ECO:0007669"/>
    <property type="project" value="UniProtKB-KW"/>
</dbReference>
<dbReference type="OMA" id="QIRWIFL"/>
<evidence type="ECO:0000256" key="6">
    <source>
        <dbReference type="ARBA" id="ARBA00023212"/>
    </source>
</evidence>
<evidence type="ECO:0000313" key="8">
    <source>
        <dbReference type="Proteomes" id="UP000000689"/>
    </source>
</evidence>
<dbReference type="eggNOG" id="ENOG502S4QG">
    <property type="taxonomic scope" value="Eukaryota"/>
</dbReference>
<sequence>MDNAWEELLSEHVQEPLQKDATSTAAIFCSPNRSSLQQVDKLFFCDTPSMDPCQSNFELLKFRSLVYKDSISKTGQVKSSRDLDVYFLYTPFPGSTLDIIENIISARKNSVSNSFELQWHFVLDWAETDHRQWLNYLHSYFQELKERNLFPPSEKCATIWCINTDSIYSLLKSSTLWHTHHIDFIQQSLRVFCLFENCSLIYASLSKEDDKQFYRDLFRDAYENTPLPIEMASFTKLVIPHRSDTRELIKTLDEDFHIPANLDAAFFEKYKEVLPLGGYACDIASPTSDSISPNIHDLLDEQYQLSKIYSKLSKSKV</sequence>
<dbReference type="HOGENOM" id="CLU_064762_0_0_1"/>
<evidence type="ECO:0000256" key="5">
    <source>
        <dbReference type="ARBA" id="ARBA00023175"/>
    </source>
</evidence>
<evidence type="ECO:0000313" key="7">
    <source>
        <dbReference type="EMBL" id="CCD26782.1"/>
    </source>
</evidence>
<evidence type="ECO:0000256" key="2">
    <source>
        <dbReference type="ARBA" id="ARBA00022490"/>
    </source>
</evidence>
<gene>
    <name evidence="7" type="primary">NDAI0I02130</name>
    <name evidence="7" type="ordered locus">NDAI_0I02130</name>
</gene>
<keyword evidence="5" id="KW-0505">Motor protein</keyword>
<dbReference type="OrthoDB" id="27603at2759"/>
<evidence type="ECO:0000256" key="3">
    <source>
        <dbReference type="ARBA" id="ARBA00022701"/>
    </source>
</evidence>
<dbReference type="EMBL" id="HE580275">
    <property type="protein sequence ID" value="CCD26782.1"/>
    <property type="molecule type" value="Genomic_DNA"/>
</dbReference>
<reference evidence="7 8" key="1">
    <citation type="journal article" date="2011" name="Proc. Natl. Acad. Sci. U.S.A.">
        <title>Evolutionary erosion of yeast sex chromosomes by mating-type switching accidents.</title>
        <authorList>
            <person name="Gordon J.L."/>
            <person name="Armisen D."/>
            <person name="Proux-Wera E."/>
            <person name="Oheigeartaigh S.S."/>
            <person name="Byrne K.P."/>
            <person name="Wolfe K.H."/>
        </authorList>
    </citation>
    <scope>NUCLEOTIDE SEQUENCE [LARGE SCALE GENOMIC DNA]</scope>
    <source>
        <strain evidence="8">ATCC 10597 / BCRC 20456 / CBS 421 / NBRC 0211 / NRRL Y-12639</strain>
    </source>
</reference>
<organism evidence="7 8">
    <name type="scientific">Naumovozyma dairenensis (strain ATCC 10597 / BCRC 20456 / CBS 421 / NBRC 0211 / NRRL Y-12639)</name>
    <name type="common">Saccharomyces dairenensis</name>
    <dbReference type="NCBI Taxonomy" id="1071378"/>
    <lineage>
        <taxon>Eukaryota</taxon>
        <taxon>Fungi</taxon>
        <taxon>Dikarya</taxon>
        <taxon>Ascomycota</taxon>
        <taxon>Saccharomycotina</taxon>
        <taxon>Saccharomycetes</taxon>
        <taxon>Saccharomycetales</taxon>
        <taxon>Saccharomycetaceae</taxon>
        <taxon>Naumovozyma</taxon>
    </lineage>
</organism>
<protein>
    <submittedName>
        <fullName evidence="7">Uncharacterized protein</fullName>
    </submittedName>
</protein>
<dbReference type="GO" id="GO:0005874">
    <property type="term" value="C:microtubule"/>
    <property type="evidence" value="ECO:0007669"/>
    <property type="project" value="UniProtKB-KW"/>
</dbReference>
<keyword evidence="2" id="KW-0963">Cytoplasm</keyword>
<dbReference type="Pfam" id="PF05783">
    <property type="entry name" value="DLIC"/>
    <property type="match status" value="1"/>
</dbReference>
<dbReference type="STRING" id="1071378.G0WG71"/>
<keyword evidence="4" id="KW-0243">Dynein</keyword>
<dbReference type="InterPro" id="IPR022780">
    <property type="entry name" value="Dynein_light_int_chain"/>
</dbReference>
<keyword evidence="8" id="KW-1185">Reference proteome</keyword>
<dbReference type="Proteomes" id="UP000000689">
    <property type="component" value="Chromosome 9"/>
</dbReference>
<dbReference type="RefSeq" id="XP_003672025.1">
    <property type="nucleotide sequence ID" value="XM_003671977.1"/>
</dbReference>
<evidence type="ECO:0000256" key="4">
    <source>
        <dbReference type="ARBA" id="ARBA00023017"/>
    </source>
</evidence>
<name>G0WG71_NAUDC</name>
<dbReference type="KEGG" id="ndi:NDAI_0I02130"/>
<dbReference type="AlphaFoldDB" id="G0WG71"/>
<comment type="subcellular location">
    <subcellularLocation>
        <location evidence="1">Cytoplasm</location>
        <location evidence="1">Cytoskeleton</location>
    </subcellularLocation>
</comment>
<dbReference type="GeneID" id="11493714"/>
<keyword evidence="6" id="KW-0206">Cytoskeleton</keyword>
<proteinExistence type="predicted"/>